<organism evidence="17 18">
    <name type="scientific">Theobroma cacao</name>
    <name type="common">Cacao</name>
    <name type="synonym">Cocoa</name>
    <dbReference type="NCBI Taxonomy" id="3641"/>
    <lineage>
        <taxon>Eukaryota</taxon>
        <taxon>Viridiplantae</taxon>
        <taxon>Streptophyta</taxon>
        <taxon>Embryophyta</taxon>
        <taxon>Tracheophyta</taxon>
        <taxon>Spermatophyta</taxon>
        <taxon>Magnoliopsida</taxon>
        <taxon>eudicotyledons</taxon>
        <taxon>Gunneridae</taxon>
        <taxon>Pentapetalae</taxon>
        <taxon>rosids</taxon>
        <taxon>malvids</taxon>
        <taxon>Malvales</taxon>
        <taxon>Malvaceae</taxon>
        <taxon>Byttnerioideae</taxon>
        <taxon>Theobroma</taxon>
    </lineage>
</organism>
<evidence type="ECO:0000256" key="3">
    <source>
        <dbReference type="ARBA" id="ARBA00004906"/>
    </source>
</evidence>
<dbReference type="GO" id="GO:0016020">
    <property type="term" value="C:membrane"/>
    <property type="evidence" value="ECO:0007669"/>
    <property type="project" value="UniProtKB-SubCell"/>
</dbReference>
<gene>
    <name evidence="17" type="ORF">TCM_005742</name>
</gene>
<dbReference type="PANTHER" id="PTHR46279:SF9">
    <property type="entry name" value="OS01G0116300 PROTEIN"/>
    <property type="match status" value="1"/>
</dbReference>
<evidence type="ECO:0000256" key="6">
    <source>
        <dbReference type="ARBA" id="ARBA00022692"/>
    </source>
</evidence>
<dbReference type="Gramene" id="EOX96507">
    <property type="protein sequence ID" value="EOX96507"/>
    <property type="gene ID" value="TCM_005742"/>
</dbReference>
<keyword evidence="12" id="KW-1133">Transmembrane helix</keyword>
<evidence type="ECO:0000256" key="5">
    <source>
        <dbReference type="ARBA" id="ARBA00022679"/>
    </source>
</evidence>
<keyword evidence="7" id="KW-0479">Metal-binding</keyword>
<feature type="region of interest" description="Disordered" evidence="15">
    <location>
        <begin position="1"/>
        <end position="36"/>
    </location>
</feature>
<evidence type="ECO:0000256" key="1">
    <source>
        <dbReference type="ARBA" id="ARBA00000900"/>
    </source>
</evidence>
<dbReference type="GO" id="GO:0008270">
    <property type="term" value="F:zinc ion binding"/>
    <property type="evidence" value="ECO:0007669"/>
    <property type="project" value="UniProtKB-KW"/>
</dbReference>
<dbReference type="EMBL" id="CM001879">
    <property type="protein sequence ID" value="EOX96507.1"/>
    <property type="molecule type" value="Genomic_DNA"/>
</dbReference>
<evidence type="ECO:0000256" key="13">
    <source>
        <dbReference type="ARBA" id="ARBA00023136"/>
    </source>
</evidence>
<dbReference type="EC" id="2.3.2.27" evidence="4"/>
<comment type="subcellular location">
    <subcellularLocation>
        <location evidence="2">Membrane</location>
        <topology evidence="2">Single-pass membrane protein</topology>
    </subcellularLocation>
</comment>
<dbReference type="InParanoid" id="A0A061DVR9"/>
<evidence type="ECO:0000256" key="15">
    <source>
        <dbReference type="SAM" id="MobiDB-lite"/>
    </source>
</evidence>
<evidence type="ECO:0000259" key="16">
    <source>
        <dbReference type="Pfam" id="PF13947"/>
    </source>
</evidence>
<evidence type="ECO:0000256" key="9">
    <source>
        <dbReference type="ARBA" id="ARBA00022771"/>
    </source>
</evidence>
<dbReference type="Pfam" id="PF13947">
    <property type="entry name" value="GUB_WAK_bind"/>
    <property type="match status" value="1"/>
</dbReference>
<protein>
    <recommendedName>
        <fullName evidence="4">RING-type E3 ubiquitin transferase</fullName>
        <ecNumber evidence="4">2.3.2.27</ecNumber>
    </recommendedName>
</protein>
<comment type="similarity">
    <text evidence="14">Belongs to the RING-type zinc finger family. ATL subfamily.</text>
</comment>
<keyword evidence="11" id="KW-0862">Zinc</keyword>
<dbReference type="GO" id="GO:0030247">
    <property type="term" value="F:polysaccharide binding"/>
    <property type="evidence" value="ECO:0007669"/>
    <property type="project" value="InterPro"/>
</dbReference>
<dbReference type="Proteomes" id="UP000026915">
    <property type="component" value="Chromosome 1"/>
</dbReference>
<evidence type="ECO:0000256" key="4">
    <source>
        <dbReference type="ARBA" id="ARBA00012483"/>
    </source>
</evidence>
<evidence type="ECO:0000256" key="8">
    <source>
        <dbReference type="ARBA" id="ARBA00022729"/>
    </source>
</evidence>
<dbReference type="HOGENOM" id="CLU_1436787_0_0_1"/>
<keyword evidence="18" id="KW-1185">Reference proteome</keyword>
<sequence length="189" mass="21933">MLEGRTGSLPLRPDPFASLNSEAKRGREEQSFFLDQDRQREGSHYRIRWIPHKIYRNLFLTRDAHALKQVRTRNVRNLQNQFLIEMNIVLKSRKLSPEPTFNSLQMQESGSPLCFSLFFYPTLIDAGKSCPYAAISENSPSVRFPLRLKVRQPESSGYPGVEVSCSERNEKLIEFPFSGQFLVTRIDYE</sequence>
<evidence type="ECO:0000313" key="17">
    <source>
        <dbReference type="EMBL" id="EOX96507.1"/>
    </source>
</evidence>
<proteinExistence type="inferred from homology"/>
<reference evidence="17 18" key="1">
    <citation type="journal article" date="2013" name="Genome Biol.">
        <title>The genome sequence of the most widely cultivated cacao type and its use to identify candidate genes regulating pod color.</title>
        <authorList>
            <person name="Motamayor J.C."/>
            <person name="Mockaitis K."/>
            <person name="Schmutz J."/>
            <person name="Haiminen N."/>
            <person name="Iii D.L."/>
            <person name="Cornejo O."/>
            <person name="Findley S.D."/>
            <person name="Zheng P."/>
            <person name="Utro F."/>
            <person name="Royaert S."/>
            <person name="Saski C."/>
            <person name="Jenkins J."/>
            <person name="Podicheti R."/>
            <person name="Zhao M."/>
            <person name="Scheffler B.E."/>
            <person name="Stack J.C."/>
            <person name="Feltus F.A."/>
            <person name="Mustiga G.M."/>
            <person name="Amores F."/>
            <person name="Phillips W."/>
            <person name="Marelli J.P."/>
            <person name="May G.D."/>
            <person name="Shapiro H."/>
            <person name="Ma J."/>
            <person name="Bustamante C.D."/>
            <person name="Schnell R.J."/>
            <person name="Main D."/>
            <person name="Gilbert D."/>
            <person name="Parida L."/>
            <person name="Kuhn D.N."/>
        </authorList>
    </citation>
    <scope>NUCLEOTIDE SEQUENCE [LARGE SCALE GENOMIC DNA]</scope>
    <source>
        <strain evidence="18">cv. Matina 1-6</strain>
    </source>
</reference>
<keyword evidence="10" id="KW-0833">Ubl conjugation pathway</keyword>
<feature type="compositionally biased region" description="Basic and acidic residues" evidence="15">
    <location>
        <begin position="22"/>
        <end position="36"/>
    </location>
</feature>
<evidence type="ECO:0000256" key="2">
    <source>
        <dbReference type="ARBA" id="ARBA00004167"/>
    </source>
</evidence>
<keyword evidence="6" id="KW-0812">Transmembrane</keyword>
<evidence type="ECO:0000256" key="10">
    <source>
        <dbReference type="ARBA" id="ARBA00022786"/>
    </source>
</evidence>
<keyword evidence="8" id="KW-0732">Signal</keyword>
<keyword evidence="9" id="KW-0863">Zinc-finger</keyword>
<dbReference type="InterPro" id="IPR025287">
    <property type="entry name" value="WAK_GUB"/>
</dbReference>
<evidence type="ECO:0000313" key="18">
    <source>
        <dbReference type="Proteomes" id="UP000026915"/>
    </source>
</evidence>
<feature type="domain" description="Wall-associated receptor kinase galacturonan-binding" evidence="16">
    <location>
        <begin position="138"/>
        <end position="189"/>
    </location>
</feature>
<comment type="pathway">
    <text evidence="3">Protein modification; protein ubiquitination.</text>
</comment>
<dbReference type="PANTHER" id="PTHR46279">
    <property type="entry name" value="RING/U-BOX SUPERFAMILY PROTEIN"/>
    <property type="match status" value="1"/>
</dbReference>
<keyword evidence="5" id="KW-0808">Transferase</keyword>
<name>A0A061DVR9_THECC</name>
<evidence type="ECO:0000256" key="11">
    <source>
        <dbReference type="ARBA" id="ARBA00022833"/>
    </source>
</evidence>
<dbReference type="GO" id="GO:0061630">
    <property type="term" value="F:ubiquitin protein ligase activity"/>
    <property type="evidence" value="ECO:0007669"/>
    <property type="project" value="UniProtKB-EC"/>
</dbReference>
<keyword evidence="13" id="KW-0472">Membrane</keyword>
<dbReference type="InterPro" id="IPR046948">
    <property type="entry name" value="ATL20-22-like"/>
</dbReference>
<accession>A0A061DVR9</accession>
<dbReference type="AlphaFoldDB" id="A0A061DVR9"/>
<evidence type="ECO:0000256" key="14">
    <source>
        <dbReference type="ARBA" id="ARBA00024209"/>
    </source>
</evidence>
<evidence type="ECO:0000256" key="7">
    <source>
        <dbReference type="ARBA" id="ARBA00022723"/>
    </source>
</evidence>
<evidence type="ECO:0000256" key="12">
    <source>
        <dbReference type="ARBA" id="ARBA00022989"/>
    </source>
</evidence>
<comment type="catalytic activity">
    <reaction evidence="1">
        <text>S-ubiquitinyl-[E2 ubiquitin-conjugating enzyme]-L-cysteine + [acceptor protein]-L-lysine = [E2 ubiquitin-conjugating enzyme]-L-cysteine + N(6)-ubiquitinyl-[acceptor protein]-L-lysine.</text>
        <dbReference type="EC" id="2.3.2.27"/>
    </reaction>
</comment>